<dbReference type="GO" id="GO:0012505">
    <property type="term" value="C:endomembrane system"/>
    <property type="evidence" value="ECO:0007669"/>
    <property type="project" value="UniProtKB-SubCell"/>
</dbReference>
<dbReference type="GO" id="GO:0008610">
    <property type="term" value="P:lipid biosynthetic process"/>
    <property type="evidence" value="ECO:0007669"/>
    <property type="project" value="InterPro"/>
</dbReference>
<evidence type="ECO:0000256" key="2">
    <source>
        <dbReference type="ARBA" id="ARBA00022692"/>
    </source>
</evidence>
<dbReference type="InterPro" id="IPR051689">
    <property type="entry name" value="Sterol_desaturase/TMEM195"/>
</dbReference>
<feature type="transmembrane region" description="Helical" evidence="7">
    <location>
        <begin position="145"/>
        <end position="165"/>
    </location>
</feature>
<dbReference type="GO" id="GO:0016020">
    <property type="term" value="C:membrane"/>
    <property type="evidence" value="ECO:0007669"/>
    <property type="project" value="GOC"/>
</dbReference>
<dbReference type="GO" id="GO:0050479">
    <property type="term" value="F:glyceryl-ether monooxygenase activity"/>
    <property type="evidence" value="ECO:0007669"/>
    <property type="project" value="TreeGrafter"/>
</dbReference>
<dbReference type="GO" id="GO:0005506">
    <property type="term" value="F:iron ion binding"/>
    <property type="evidence" value="ECO:0007669"/>
    <property type="project" value="InterPro"/>
</dbReference>
<dbReference type="Pfam" id="PF04116">
    <property type="entry name" value="FA_hydroxylase"/>
    <property type="match status" value="1"/>
</dbReference>
<keyword evidence="6 7" id="KW-0472">Membrane</keyword>
<dbReference type="AlphaFoldDB" id="A0A1N6H9E4"/>
<evidence type="ECO:0000256" key="6">
    <source>
        <dbReference type="ARBA" id="ARBA00023136"/>
    </source>
</evidence>
<dbReference type="PANTHER" id="PTHR21624">
    <property type="entry name" value="STEROL DESATURASE-RELATED PROTEIN"/>
    <property type="match status" value="1"/>
</dbReference>
<dbReference type="Proteomes" id="UP000185192">
    <property type="component" value="Unassembled WGS sequence"/>
</dbReference>
<evidence type="ECO:0000313" key="10">
    <source>
        <dbReference type="Proteomes" id="UP000185192"/>
    </source>
</evidence>
<dbReference type="OrthoDB" id="9770329at2"/>
<evidence type="ECO:0000256" key="7">
    <source>
        <dbReference type="SAM" id="Phobius"/>
    </source>
</evidence>
<feature type="transmembrane region" description="Helical" evidence="7">
    <location>
        <begin position="77"/>
        <end position="102"/>
    </location>
</feature>
<evidence type="ECO:0000256" key="1">
    <source>
        <dbReference type="ARBA" id="ARBA00004127"/>
    </source>
</evidence>
<evidence type="ECO:0000313" key="9">
    <source>
        <dbReference type="EMBL" id="SIO16370.1"/>
    </source>
</evidence>
<evidence type="ECO:0000256" key="4">
    <source>
        <dbReference type="ARBA" id="ARBA00023002"/>
    </source>
</evidence>
<sequence length="277" mass="31180">MEFLAPYESAIRLGVFAGMLLIMAVVEAVMPRKQRVQPRGYRWATNLGLVITGTLLLRVTMPMLAIGMALLATQNGWGLLAMITLPLWAEIIMAFLLLDLLIYAQHVVFHKVPIFWRFHKIHHADRDLDVTSGVRFHPVEAVLSMLWKLLCIAAIGPAAIAVFLFEVILNAASLFHHANFRLPARLDSLLRWIIVTPDMHRVHHSVRPAETDSNFSFFLTIWDRLFGTYVEQPKDGHAGMTIGLDEYQSDAPSGLGWSLVEPFRSHSKKPQKTGGHS</sequence>
<keyword evidence="4" id="KW-0560">Oxidoreductase</keyword>
<dbReference type="PANTHER" id="PTHR21624:SF1">
    <property type="entry name" value="ALKYLGLYCEROL MONOOXYGENASE"/>
    <property type="match status" value="1"/>
</dbReference>
<organism evidence="9 10">
    <name type="scientific">Parasphingorhabdus marina DSM 22363</name>
    <dbReference type="NCBI Taxonomy" id="1123272"/>
    <lineage>
        <taxon>Bacteria</taxon>
        <taxon>Pseudomonadati</taxon>
        <taxon>Pseudomonadota</taxon>
        <taxon>Alphaproteobacteria</taxon>
        <taxon>Sphingomonadales</taxon>
        <taxon>Sphingomonadaceae</taxon>
        <taxon>Parasphingorhabdus</taxon>
    </lineage>
</organism>
<dbReference type="RefSeq" id="WP_074206098.1">
    <property type="nucleotide sequence ID" value="NZ_FSQW01000002.1"/>
</dbReference>
<evidence type="ECO:0000256" key="3">
    <source>
        <dbReference type="ARBA" id="ARBA00022989"/>
    </source>
</evidence>
<keyword evidence="10" id="KW-1185">Reference proteome</keyword>
<feature type="domain" description="Fatty acid hydroxylase" evidence="8">
    <location>
        <begin position="92"/>
        <end position="228"/>
    </location>
</feature>
<protein>
    <submittedName>
        <fullName evidence="9">Sterol desaturase/sphingolipid hydroxylase, fatty acid hydroxylase superfamily</fullName>
    </submittedName>
</protein>
<accession>A0A1N6H9E4</accession>
<feature type="transmembrane region" description="Helical" evidence="7">
    <location>
        <begin position="43"/>
        <end position="71"/>
    </location>
</feature>
<gene>
    <name evidence="9" type="ORF">SAMN02745824_3190</name>
</gene>
<keyword evidence="2 7" id="KW-0812">Transmembrane</keyword>
<dbReference type="STRING" id="1123272.SAMN02745824_3190"/>
<keyword evidence="3 7" id="KW-1133">Transmembrane helix</keyword>
<evidence type="ECO:0000259" key="8">
    <source>
        <dbReference type="Pfam" id="PF04116"/>
    </source>
</evidence>
<keyword evidence="5" id="KW-0443">Lipid metabolism</keyword>
<evidence type="ECO:0000256" key="5">
    <source>
        <dbReference type="ARBA" id="ARBA00023098"/>
    </source>
</evidence>
<dbReference type="EMBL" id="FSQW01000002">
    <property type="protein sequence ID" value="SIO16370.1"/>
    <property type="molecule type" value="Genomic_DNA"/>
</dbReference>
<comment type="subcellular location">
    <subcellularLocation>
        <location evidence="1">Endomembrane system</location>
        <topology evidence="1">Multi-pass membrane protein</topology>
    </subcellularLocation>
</comment>
<reference evidence="10" key="1">
    <citation type="submission" date="2016-11" db="EMBL/GenBank/DDBJ databases">
        <authorList>
            <person name="Varghese N."/>
            <person name="Submissions S."/>
        </authorList>
    </citation>
    <scope>NUCLEOTIDE SEQUENCE [LARGE SCALE GENOMIC DNA]</scope>
    <source>
        <strain evidence="10">DSM 22363</strain>
    </source>
</reference>
<name>A0A1N6H9E4_9SPHN</name>
<proteinExistence type="predicted"/>
<dbReference type="GO" id="GO:0006643">
    <property type="term" value="P:membrane lipid metabolic process"/>
    <property type="evidence" value="ECO:0007669"/>
    <property type="project" value="TreeGrafter"/>
</dbReference>
<feature type="transmembrane region" description="Helical" evidence="7">
    <location>
        <begin position="12"/>
        <end position="31"/>
    </location>
</feature>
<dbReference type="InterPro" id="IPR006694">
    <property type="entry name" value="Fatty_acid_hydroxylase"/>
</dbReference>